<dbReference type="AlphaFoldDB" id="A0A0A3JBG0"/>
<comment type="caution">
    <text evidence="2">The sequence shown here is derived from an EMBL/GenBank/DDBJ whole genome shotgun (WGS) entry which is preliminary data.</text>
</comment>
<keyword evidence="3" id="KW-1185">Reference proteome</keyword>
<dbReference type="EMBL" id="JPVP01000056">
    <property type="protein sequence ID" value="KGR84347.1"/>
    <property type="molecule type" value="Genomic_DNA"/>
</dbReference>
<sequence length="163" mass="18032">MKNIIGVLLYCSVLILFTLYIGFSHSAAAKNEAEDNNITWQFHNIATSVSTEEFTITSYIDELKLDKIKQTTASEPNRTKAKVEYRLLKLDSSGSFVDTGIYNILEGSPCKSKSAGNLYGSISPGTYKILISNLTGHDARVHSERVLDEKPKRAAALACLFTY</sequence>
<feature type="chain" id="PRO_5002014502" evidence="1">
    <location>
        <begin position="30"/>
        <end position="163"/>
    </location>
</feature>
<organism evidence="2 3">
    <name type="scientific">Lysinibacillus odysseyi 34hs-1 = NBRC 100172</name>
    <dbReference type="NCBI Taxonomy" id="1220589"/>
    <lineage>
        <taxon>Bacteria</taxon>
        <taxon>Bacillati</taxon>
        <taxon>Bacillota</taxon>
        <taxon>Bacilli</taxon>
        <taxon>Bacillales</taxon>
        <taxon>Bacillaceae</taxon>
        <taxon>Lysinibacillus</taxon>
    </lineage>
</organism>
<feature type="signal peptide" evidence="1">
    <location>
        <begin position="1"/>
        <end position="29"/>
    </location>
</feature>
<dbReference type="RefSeq" id="WP_036154962.1">
    <property type="nucleotide sequence ID" value="NZ_AVCX01000005.1"/>
</dbReference>
<reference evidence="2 3" key="1">
    <citation type="submission" date="2014-02" db="EMBL/GenBank/DDBJ databases">
        <title>Draft genome sequence of Lysinibacillus odysseyi NBRC 100172.</title>
        <authorList>
            <person name="Zhang F."/>
            <person name="Wang G."/>
            <person name="Zhang L."/>
        </authorList>
    </citation>
    <scope>NUCLEOTIDE SEQUENCE [LARGE SCALE GENOMIC DNA]</scope>
    <source>
        <strain evidence="2 3">NBRC 100172</strain>
    </source>
</reference>
<protein>
    <submittedName>
        <fullName evidence="2">Uncharacterized protein</fullName>
    </submittedName>
</protein>
<gene>
    <name evidence="2" type="ORF">CD32_12185</name>
</gene>
<evidence type="ECO:0000256" key="1">
    <source>
        <dbReference type="SAM" id="SignalP"/>
    </source>
</evidence>
<keyword evidence="1" id="KW-0732">Signal</keyword>
<dbReference type="Proteomes" id="UP000030437">
    <property type="component" value="Unassembled WGS sequence"/>
</dbReference>
<name>A0A0A3JBG0_9BACI</name>
<accession>A0A0A3JBG0</accession>
<evidence type="ECO:0000313" key="3">
    <source>
        <dbReference type="Proteomes" id="UP000030437"/>
    </source>
</evidence>
<proteinExistence type="predicted"/>
<evidence type="ECO:0000313" key="2">
    <source>
        <dbReference type="EMBL" id="KGR84347.1"/>
    </source>
</evidence>